<protein>
    <recommendedName>
        <fullName evidence="2">Enoyl reductase (ER) domain-containing protein</fullName>
    </recommendedName>
</protein>
<dbReference type="PANTHER" id="PTHR43205">
    <property type="entry name" value="PROSTAGLANDIN REDUCTASE"/>
    <property type="match status" value="1"/>
</dbReference>
<keyword evidence="4" id="KW-1185">Reference proteome</keyword>
<dbReference type="Pfam" id="PF16884">
    <property type="entry name" value="ADH_N_2"/>
    <property type="match status" value="1"/>
</dbReference>
<name>A0A1X2HGZ4_SYNRA</name>
<evidence type="ECO:0000313" key="3">
    <source>
        <dbReference type="EMBL" id="ORY98169.1"/>
    </source>
</evidence>
<dbReference type="SUPFAM" id="SSF51735">
    <property type="entry name" value="NAD(P)-binding Rossmann-fold domains"/>
    <property type="match status" value="1"/>
</dbReference>
<dbReference type="InterPro" id="IPR045010">
    <property type="entry name" value="MDR_fam"/>
</dbReference>
<evidence type="ECO:0000313" key="4">
    <source>
        <dbReference type="Proteomes" id="UP000242180"/>
    </source>
</evidence>
<dbReference type="Gene3D" id="3.40.50.720">
    <property type="entry name" value="NAD(P)-binding Rossmann-like Domain"/>
    <property type="match status" value="1"/>
</dbReference>
<evidence type="ECO:0000259" key="2">
    <source>
        <dbReference type="SMART" id="SM00829"/>
    </source>
</evidence>
<reference evidence="3 4" key="1">
    <citation type="submission" date="2016-07" db="EMBL/GenBank/DDBJ databases">
        <title>Pervasive Adenine N6-methylation of Active Genes in Fungi.</title>
        <authorList>
            <consortium name="DOE Joint Genome Institute"/>
            <person name="Mondo S.J."/>
            <person name="Dannebaum R.O."/>
            <person name="Kuo R.C."/>
            <person name="Labutti K."/>
            <person name="Haridas S."/>
            <person name="Kuo A."/>
            <person name="Salamov A."/>
            <person name="Ahrendt S.R."/>
            <person name="Lipzen A."/>
            <person name="Sullivan W."/>
            <person name="Andreopoulos W.B."/>
            <person name="Clum A."/>
            <person name="Lindquist E."/>
            <person name="Daum C."/>
            <person name="Ramamoorthy G.K."/>
            <person name="Gryganskyi A."/>
            <person name="Culley D."/>
            <person name="Magnuson J.K."/>
            <person name="James T.Y."/>
            <person name="O'Malley M.A."/>
            <person name="Stajich J.E."/>
            <person name="Spatafora J.W."/>
            <person name="Visel A."/>
            <person name="Grigoriev I.V."/>
        </authorList>
    </citation>
    <scope>NUCLEOTIDE SEQUENCE [LARGE SCALE GENOMIC DNA]</scope>
    <source>
        <strain evidence="3 4">NRRL 2496</strain>
    </source>
</reference>
<organism evidence="3 4">
    <name type="scientific">Syncephalastrum racemosum</name>
    <name type="common">Filamentous fungus</name>
    <dbReference type="NCBI Taxonomy" id="13706"/>
    <lineage>
        <taxon>Eukaryota</taxon>
        <taxon>Fungi</taxon>
        <taxon>Fungi incertae sedis</taxon>
        <taxon>Mucoromycota</taxon>
        <taxon>Mucoromycotina</taxon>
        <taxon>Mucoromycetes</taxon>
        <taxon>Mucorales</taxon>
        <taxon>Syncephalastraceae</taxon>
        <taxon>Syncephalastrum</taxon>
    </lineage>
</organism>
<dbReference type="InterPro" id="IPR013149">
    <property type="entry name" value="ADH-like_C"/>
</dbReference>
<dbReference type="PANTHER" id="PTHR43205:SF7">
    <property type="entry name" value="PROSTAGLANDIN REDUCTASE 1"/>
    <property type="match status" value="1"/>
</dbReference>
<dbReference type="EMBL" id="MCGN01000004">
    <property type="protein sequence ID" value="ORY98169.1"/>
    <property type="molecule type" value="Genomic_DNA"/>
</dbReference>
<accession>A0A1X2HGZ4</accession>
<dbReference type="Proteomes" id="UP000242180">
    <property type="component" value="Unassembled WGS sequence"/>
</dbReference>
<dbReference type="InterPro" id="IPR011032">
    <property type="entry name" value="GroES-like_sf"/>
</dbReference>
<dbReference type="FunFam" id="3.40.50.720:FF:000121">
    <property type="entry name" value="Prostaglandin reductase 2"/>
    <property type="match status" value="1"/>
</dbReference>
<dbReference type="SUPFAM" id="SSF50129">
    <property type="entry name" value="GroES-like"/>
    <property type="match status" value="2"/>
</dbReference>
<evidence type="ECO:0000256" key="1">
    <source>
        <dbReference type="ARBA" id="ARBA00023002"/>
    </source>
</evidence>
<keyword evidence="1" id="KW-0560">Oxidoreductase</keyword>
<dbReference type="AlphaFoldDB" id="A0A1X2HGZ4"/>
<dbReference type="SMART" id="SM00829">
    <property type="entry name" value="PKS_ER"/>
    <property type="match status" value="1"/>
</dbReference>
<dbReference type="InterPro" id="IPR036291">
    <property type="entry name" value="NAD(P)-bd_dom_sf"/>
</dbReference>
<feature type="domain" description="Enoyl reductase (ER)" evidence="2">
    <location>
        <begin position="21"/>
        <end position="343"/>
    </location>
</feature>
<dbReference type="InterPro" id="IPR020843">
    <property type="entry name" value="ER"/>
</dbReference>
<dbReference type="FunCoup" id="A0A1X2HGZ4">
    <property type="interactions" value="90"/>
</dbReference>
<sequence length="348" mass="38212">MVNNKQVLFTKIPPPGYPVPGEHMQVKETQFDLDQPLGKDEYIIKNLYLSVDPYMRGRMRDASIKSYSAAFNLGKPMDGFTMSVVLKSNNANVKEGDLVYGQGAGQFEEYTKVTGPLLDVYKVRNDPKTTGLPISNYVGALGMPGLTAYAGLKKYGQPKAGETLYVSAASGAVGQLVGQIGKVLGMHVVGSAGSDEKVAYLKEIGFDGAFNYKTSDANQKLGELCPKGIDVYFENVGGAMLEAVINHMNWYGRIVACGMISQYNREKPEGVHNLMQVVAKRLRIEGFIVFDSIDMEPTFLKEVGEWLVQGKIKYRETIADGIEKTPEALLDVFHGRNFGKQVVKIADL</sequence>
<gene>
    <name evidence="3" type="ORF">BCR43DRAFT_457524</name>
</gene>
<dbReference type="GO" id="GO:0016628">
    <property type="term" value="F:oxidoreductase activity, acting on the CH-CH group of donors, NAD or NADP as acceptor"/>
    <property type="evidence" value="ECO:0007669"/>
    <property type="project" value="InterPro"/>
</dbReference>
<comment type="caution">
    <text evidence="3">The sequence shown here is derived from an EMBL/GenBank/DDBJ whole genome shotgun (WGS) entry which is preliminary data.</text>
</comment>
<dbReference type="OMA" id="WMSDIPQ"/>
<dbReference type="CDD" id="cd05288">
    <property type="entry name" value="PGDH"/>
    <property type="match status" value="1"/>
</dbReference>
<feature type="non-terminal residue" evidence="3">
    <location>
        <position position="348"/>
    </location>
</feature>
<dbReference type="InterPro" id="IPR041694">
    <property type="entry name" value="ADH_N_2"/>
</dbReference>
<proteinExistence type="predicted"/>
<dbReference type="OrthoDB" id="809632at2759"/>
<dbReference type="Pfam" id="PF00107">
    <property type="entry name" value="ADH_zinc_N"/>
    <property type="match status" value="1"/>
</dbReference>
<dbReference type="InParanoid" id="A0A1X2HGZ4"/>
<dbReference type="Gene3D" id="3.90.180.10">
    <property type="entry name" value="Medium-chain alcohol dehydrogenases, catalytic domain"/>
    <property type="match status" value="1"/>
</dbReference>